<organism evidence="1 2">
    <name type="scientific">Micavibrio aeruginosavorus</name>
    <dbReference type="NCBI Taxonomy" id="349221"/>
    <lineage>
        <taxon>Bacteria</taxon>
        <taxon>Pseudomonadati</taxon>
        <taxon>Bdellovibrionota</taxon>
        <taxon>Bdellovibrionia</taxon>
        <taxon>Bdellovibrionales</taxon>
        <taxon>Pseudobdellovibrionaceae</taxon>
        <taxon>Micavibrio</taxon>
    </lineage>
</organism>
<comment type="caution">
    <text evidence="1">The sequence shown here is derived from an EMBL/GenBank/DDBJ whole genome shotgun (WGS) entry which is preliminary data.</text>
</comment>
<evidence type="ECO:0000313" key="2">
    <source>
        <dbReference type="Proteomes" id="UP000249557"/>
    </source>
</evidence>
<dbReference type="EMBL" id="QFNK01000039">
    <property type="protein sequence ID" value="PZO87830.1"/>
    <property type="molecule type" value="Genomic_DNA"/>
</dbReference>
<sequence length="147" mass="16448">MSFEFMAPKGAARLSFRDDFTLLARGGLPVADNENNARRQCFTEHEQREISKIIYPYILSGIITESKFMRGDGVSLYTATNSRLRDNHIIHIVKMMEEGKPALYTVGCAKSSLIHQTCNFGDALSNMRSALRKIPSSVLQPSSPQHV</sequence>
<dbReference type="Proteomes" id="UP000249557">
    <property type="component" value="Unassembled WGS sequence"/>
</dbReference>
<proteinExistence type="predicted"/>
<protein>
    <submittedName>
        <fullName evidence="1">Uncharacterized protein</fullName>
    </submittedName>
</protein>
<evidence type="ECO:0000313" key="1">
    <source>
        <dbReference type="EMBL" id="PZO87830.1"/>
    </source>
</evidence>
<reference evidence="1 2" key="1">
    <citation type="submission" date="2017-08" db="EMBL/GenBank/DDBJ databases">
        <title>Infants hospitalized years apart are colonized by the same room-sourced microbial strains.</title>
        <authorList>
            <person name="Brooks B."/>
            <person name="Olm M.R."/>
            <person name="Firek B.A."/>
            <person name="Baker R."/>
            <person name="Thomas B.C."/>
            <person name="Morowitz M.J."/>
            <person name="Banfield J.F."/>
        </authorList>
    </citation>
    <scope>NUCLEOTIDE SEQUENCE [LARGE SCALE GENOMIC DNA]</scope>
    <source>
        <strain evidence="1">S2_018_000_R2_104</strain>
    </source>
</reference>
<name>A0A2W4ZZX7_9BACT</name>
<gene>
    <name evidence="1" type="ORF">DI626_03075</name>
</gene>
<accession>A0A2W4ZZX7</accession>
<dbReference type="AlphaFoldDB" id="A0A2W4ZZX7"/>